<feature type="transmembrane region" description="Helical" evidence="6">
    <location>
        <begin position="335"/>
        <end position="357"/>
    </location>
</feature>
<organism evidence="7">
    <name type="scientific">marine metagenome</name>
    <dbReference type="NCBI Taxonomy" id="408172"/>
    <lineage>
        <taxon>unclassified sequences</taxon>
        <taxon>metagenomes</taxon>
        <taxon>ecological metagenomes</taxon>
    </lineage>
</organism>
<protein>
    <recommendedName>
        <fullName evidence="8">Sodium-dependent transporter</fullName>
    </recommendedName>
</protein>
<evidence type="ECO:0000256" key="5">
    <source>
        <dbReference type="ARBA" id="ARBA00023136"/>
    </source>
</evidence>
<evidence type="ECO:0008006" key="8">
    <source>
        <dbReference type="Google" id="ProtNLM"/>
    </source>
</evidence>
<dbReference type="InterPro" id="IPR000175">
    <property type="entry name" value="Na/ntran_symport"/>
</dbReference>
<evidence type="ECO:0000256" key="6">
    <source>
        <dbReference type="SAM" id="Phobius"/>
    </source>
</evidence>
<reference evidence="7" key="1">
    <citation type="submission" date="2018-05" db="EMBL/GenBank/DDBJ databases">
        <authorList>
            <person name="Lanie J.A."/>
            <person name="Ng W.-L."/>
            <person name="Kazmierczak K.M."/>
            <person name="Andrzejewski T.M."/>
            <person name="Davidsen T.M."/>
            <person name="Wayne K.J."/>
            <person name="Tettelin H."/>
            <person name="Glass J.I."/>
            <person name="Rusch D."/>
            <person name="Podicherti R."/>
            <person name="Tsui H.-C.T."/>
            <person name="Winkler M.E."/>
        </authorList>
    </citation>
    <scope>NUCLEOTIDE SEQUENCE</scope>
</reference>
<comment type="subcellular location">
    <subcellularLocation>
        <location evidence="1">Membrane</location>
        <topology evidence="1">Multi-pass membrane protein</topology>
    </subcellularLocation>
</comment>
<dbReference type="EMBL" id="UINC01017063">
    <property type="protein sequence ID" value="SVA70540.1"/>
    <property type="molecule type" value="Genomic_DNA"/>
</dbReference>
<evidence type="ECO:0000313" key="7">
    <source>
        <dbReference type="EMBL" id="SVA70540.1"/>
    </source>
</evidence>
<dbReference type="Pfam" id="PF00209">
    <property type="entry name" value="SNF"/>
    <property type="match status" value="2"/>
</dbReference>
<evidence type="ECO:0000256" key="4">
    <source>
        <dbReference type="ARBA" id="ARBA00022989"/>
    </source>
</evidence>
<evidence type="ECO:0000256" key="1">
    <source>
        <dbReference type="ARBA" id="ARBA00004141"/>
    </source>
</evidence>
<dbReference type="SUPFAM" id="SSF161070">
    <property type="entry name" value="SNF-like"/>
    <property type="match status" value="1"/>
</dbReference>
<dbReference type="PANTHER" id="PTHR42948">
    <property type="entry name" value="TRANSPORTER"/>
    <property type="match status" value="1"/>
</dbReference>
<keyword evidence="2" id="KW-0813">Transport</keyword>
<gene>
    <name evidence="7" type="ORF">METZ01_LOCUS123394</name>
</gene>
<dbReference type="PROSITE" id="PS50267">
    <property type="entry name" value="NA_NEUROTRAN_SYMP_3"/>
    <property type="match status" value="1"/>
</dbReference>
<dbReference type="AlphaFoldDB" id="A0A381Y0Y0"/>
<dbReference type="InterPro" id="IPR047218">
    <property type="entry name" value="YocR/YhdH-like"/>
</dbReference>
<feature type="transmembrane region" description="Helical" evidence="6">
    <location>
        <begin position="416"/>
        <end position="433"/>
    </location>
</feature>
<feature type="transmembrane region" description="Helical" evidence="6">
    <location>
        <begin position="204"/>
        <end position="231"/>
    </location>
</feature>
<keyword evidence="4 6" id="KW-1133">Transmembrane helix</keyword>
<dbReference type="NCBIfam" id="NF037979">
    <property type="entry name" value="Na_transp"/>
    <property type="match status" value="1"/>
</dbReference>
<feature type="transmembrane region" description="Helical" evidence="6">
    <location>
        <begin position="29"/>
        <end position="54"/>
    </location>
</feature>
<dbReference type="PANTHER" id="PTHR42948:SF1">
    <property type="entry name" value="TRANSPORTER"/>
    <property type="match status" value="1"/>
</dbReference>
<sequence length="454" mass="48869">MGFILAASGSAVGIGNIWKYPHMAGQNGGAAFTLVYLVCILLVGLPIVVGEFALGRKTQLSPVGAYDQIAPGSFWKWIGFLGVASAFVILSFYGVVGGWILKYTFASLTGGFEALVNDTDGAGTMFKGIITSTWEPIFWQVIFMVLCTWIIVNGVKGGIEKWSRIMMPLIIIILIILAVRGLTLPNGKDGLVFLFKPRFEDLSASAIVLALGHSFFTLSLGMGTMITYGSYLDKEQDLVSSAIWVILLDTAIAMLAGIAIFTTVFAVGADPAEGPGLIFVVLPTVFPQLAGGTIWASLFFVLLFMAALTSAISILEVVTAYFIDQKGWDRARATIIFGTVITVVGVFCSLSLGGGINLTGLLGMTFFDFMDYLSSKYMLPVGGMFMAIFILYRWGVPGFVSELEIGIKDYRIDHRVVGVLLYISASVVGFIILNEIADMIIGRSITDILFPVSG</sequence>
<dbReference type="CDD" id="cd10336">
    <property type="entry name" value="SLC6sbd_Tyt1-Like"/>
    <property type="match status" value="1"/>
</dbReference>
<name>A0A381Y0Y0_9ZZZZ</name>
<feature type="transmembrane region" description="Helical" evidence="6">
    <location>
        <begin position="377"/>
        <end position="395"/>
    </location>
</feature>
<dbReference type="InterPro" id="IPR037272">
    <property type="entry name" value="SNS_sf"/>
</dbReference>
<feature type="transmembrane region" description="Helical" evidence="6">
    <location>
        <begin position="243"/>
        <end position="267"/>
    </location>
</feature>
<keyword evidence="3 6" id="KW-0812">Transmembrane</keyword>
<feature type="transmembrane region" description="Helical" evidence="6">
    <location>
        <begin position="74"/>
        <end position="101"/>
    </location>
</feature>
<dbReference type="GO" id="GO:0016020">
    <property type="term" value="C:membrane"/>
    <property type="evidence" value="ECO:0007669"/>
    <property type="project" value="UniProtKB-SubCell"/>
</dbReference>
<proteinExistence type="predicted"/>
<feature type="transmembrane region" description="Helical" evidence="6">
    <location>
        <begin position="167"/>
        <end position="184"/>
    </location>
</feature>
<feature type="transmembrane region" description="Helical" evidence="6">
    <location>
        <begin position="294"/>
        <end position="323"/>
    </location>
</feature>
<dbReference type="PRINTS" id="PR00176">
    <property type="entry name" value="NANEUSMPORT"/>
</dbReference>
<accession>A0A381Y0Y0</accession>
<evidence type="ECO:0000256" key="3">
    <source>
        <dbReference type="ARBA" id="ARBA00022692"/>
    </source>
</evidence>
<evidence type="ECO:0000256" key="2">
    <source>
        <dbReference type="ARBA" id="ARBA00022448"/>
    </source>
</evidence>
<keyword evidence="5 6" id="KW-0472">Membrane</keyword>
<feature type="transmembrane region" description="Helical" evidence="6">
    <location>
        <begin position="137"/>
        <end position="155"/>
    </location>
</feature>